<keyword evidence="2" id="KW-1185">Reference proteome</keyword>
<organism evidence="1 2">
    <name type="scientific">Marinicella pacifica</name>
    <dbReference type="NCBI Taxonomy" id="1171543"/>
    <lineage>
        <taxon>Bacteria</taxon>
        <taxon>Pseudomonadati</taxon>
        <taxon>Pseudomonadota</taxon>
        <taxon>Gammaproteobacteria</taxon>
        <taxon>Lysobacterales</taxon>
        <taxon>Marinicellaceae</taxon>
        <taxon>Marinicella</taxon>
    </lineage>
</organism>
<accession>A0A917CDW9</accession>
<dbReference type="AlphaFoldDB" id="A0A917CDW9"/>
<evidence type="ECO:0000313" key="2">
    <source>
        <dbReference type="Proteomes" id="UP000605253"/>
    </source>
</evidence>
<gene>
    <name evidence="1" type="ORF">GCM10011365_00550</name>
</gene>
<dbReference type="RefSeq" id="WP_188363664.1">
    <property type="nucleotide sequence ID" value="NZ_BAABJF010000011.1"/>
</dbReference>
<protein>
    <recommendedName>
        <fullName evidence="3">BrnA antitoxin of type II toxin-antitoxin system</fullName>
    </recommendedName>
</protein>
<name>A0A917CDW9_9GAMM</name>
<comment type="caution">
    <text evidence="1">The sequence shown here is derived from an EMBL/GenBank/DDBJ whole genome shotgun (WGS) entry which is preliminary data.</text>
</comment>
<reference evidence="1" key="2">
    <citation type="submission" date="2020-09" db="EMBL/GenBank/DDBJ databases">
        <authorList>
            <person name="Sun Q."/>
            <person name="Zhou Y."/>
        </authorList>
    </citation>
    <scope>NUCLEOTIDE SEQUENCE</scope>
    <source>
        <strain evidence="1">CGMCC 1.12181</strain>
    </source>
</reference>
<evidence type="ECO:0008006" key="3">
    <source>
        <dbReference type="Google" id="ProtNLM"/>
    </source>
</evidence>
<reference evidence="1" key="1">
    <citation type="journal article" date="2014" name="Int. J. Syst. Evol. Microbiol.">
        <title>Complete genome sequence of Corynebacterium casei LMG S-19264T (=DSM 44701T), isolated from a smear-ripened cheese.</title>
        <authorList>
            <consortium name="US DOE Joint Genome Institute (JGI-PGF)"/>
            <person name="Walter F."/>
            <person name="Albersmeier A."/>
            <person name="Kalinowski J."/>
            <person name="Ruckert C."/>
        </authorList>
    </citation>
    <scope>NUCLEOTIDE SEQUENCE</scope>
    <source>
        <strain evidence="1">CGMCC 1.12181</strain>
    </source>
</reference>
<proteinExistence type="predicted"/>
<sequence length="87" mass="10125">MKALQIHSSESLARGQKMTTDEIARFLEDFRQLHGHNPQPSKLISLKVPIPLLNAFRFQCEQQGLKYQTQIKTLMKDWLQTKINTSE</sequence>
<dbReference type="EMBL" id="BMEO01000001">
    <property type="protein sequence ID" value="GGF83495.1"/>
    <property type="molecule type" value="Genomic_DNA"/>
</dbReference>
<evidence type="ECO:0000313" key="1">
    <source>
        <dbReference type="EMBL" id="GGF83495.1"/>
    </source>
</evidence>
<dbReference type="Proteomes" id="UP000605253">
    <property type="component" value="Unassembled WGS sequence"/>
</dbReference>